<organism evidence="1 2">
    <name type="scientific">Scylla paramamosain</name>
    <name type="common">Mud crab</name>
    <dbReference type="NCBI Taxonomy" id="85552"/>
    <lineage>
        <taxon>Eukaryota</taxon>
        <taxon>Metazoa</taxon>
        <taxon>Ecdysozoa</taxon>
        <taxon>Arthropoda</taxon>
        <taxon>Crustacea</taxon>
        <taxon>Multicrustacea</taxon>
        <taxon>Malacostraca</taxon>
        <taxon>Eumalacostraca</taxon>
        <taxon>Eucarida</taxon>
        <taxon>Decapoda</taxon>
        <taxon>Pleocyemata</taxon>
        <taxon>Brachyura</taxon>
        <taxon>Eubrachyura</taxon>
        <taxon>Portunoidea</taxon>
        <taxon>Portunidae</taxon>
        <taxon>Portuninae</taxon>
        <taxon>Scylla</taxon>
    </lineage>
</organism>
<evidence type="ECO:0000313" key="1">
    <source>
        <dbReference type="EMBL" id="KAK8402034.1"/>
    </source>
</evidence>
<reference evidence="1 2" key="1">
    <citation type="submission" date="2023-03" db="EMBL/GenBank/DDBJ databases">
        <title>High-quality genome of Scylla paramamosain provides insights in environmental adaptation.</title>
        <authorList>
            <person name="Zhang L."/>
        </authorList>
    </citation>
    <scope>NUCLEOTIDE SEQUENCE [LARGE SCALE GENOMIC DNA]</scope>
    <source>
        <strain evidence="1">LZ_2023a</strain>
        <tissue evidence="1">Muscle</tissue>
    </source>
</reference>
<dbReference type="AlphaFoldDB" id="A0AAW0UPF6"/>
<dbReference type="Proteomes" id="UP001487740">
    <property type="component" value="Unassembled WGS sequence"/>
</dbReference>
<keyword evidence="2" id="KW-1185">Reference proteome</keyword>
<sequence>MSHRLDMRAQRILSARVDCDLTMSNRSIQESNAVPDTSPHTGGVDMPCEHPFCASAPHSPLGDIRMWTRRQEGQCFKCHRVCHHHPPS</sequence>
<gene>
    <name evidence="1" type="ORF">O3P69_001249</name>
</gene>
<protein>
    <submittedName>
        <fullName evidence="1">Uncharacterized protein</fullName>
    </submittedName>
</protein>
<dbReference type="EMBL" id="JARAKH010000008">
    <property type="protein sequence ID" value="KAK8402034.1"/>
    <property type="molecule type" value="Genomic_DNA"/>
</dbReference>
<name>A0AAW0UPF6_SCYPA</name>
<comment type="caution">
    <text evidence="1">The sequence shown here is derived from an EMBL/GenBank/DDBJ whole genome shotgun (WGS) entry which is preliminary data.</text>
</comment>
<accession>A0AAW0UPF6</accession>
<evidence type="ECO:0000313" key="2">
    <source>
        <dbReference type="Proteomes" id="UP001487740"/>
    </source>
</evidence>
<proteinExistence type="predicted"/>